<proteinExistence type="predicted"/>
<dbReference type="EMBL" id="LT840184">
    <property type="protein sequence ID" value="SMF87262.1"/>
    <property type="molecule type" value="Genomic_DNA"/>
</dbReference>
<dbReference type="AlphaFoldDB" id="A0A1X7HKD6"/>
<evidence type="ECO:0000313" key="4">
    <source>
        <dbReference type="Proteomes" id="UP000192940"/>
    </source>
</evidence>
<dbReference type="Pfam" id="PF19776">
    <property type="entry name" value="DUF6262"/>
    <property type="match status" value="1"/>
</dbReference>
<evidence type="ECO:0000256" key="2">
    <source>
        <dbReference type="SAM" id="MobiDB-lite"/>
    </source>
</evidence>
<protein>
    <recommendedName>
        <fullName evidence="5">Transposase</fullName>
    </recommendedName>
</protein>
<name>A0A1X7HKD6_9BACL</name>
<sequence length="126" mass="14812">MANYDRTAHLKRIHAQRKASTLKKVDQAIKRLLRANKSINFNSVSEESGVSKASLYNHSDIRERIESLRRQQSQAPTPKQIKREMNDANKDILIETLKRKIKALENENKEIREEMKKAYAQIYEKF</sequence>
<organism evidence="3 4">
    <name type="scientific">Paenibacillus uliginis N3/975</name>
    <dbReference type="NCBI Taxonomy" id="1313296"/>
    <lineage>
        <taxon>Bacteria</taxon>
        <taxon>Bacillati</taxon>
        <taxon>Bacillota</taxon>
        <taxon>Bacilli</taxon>
        <taxon>Bacillales</taxon>
        <taxon>Paenibacillaceae</taxon>
        <taxon>Paenibacillus</taxon>
    </lineage>
</organism>
<keyword evidence="1" id="KW-0175">Coiled coil</keyword>
<evidence type="ECO:0008006" key="5">
    <source>
        <dbReference type="Google" id="ProtNLM"/>
    </source>
</evidence>
<reference evidence="3 4" key="1">
    <citation type="submission" date="2017-04" db="EMBL/GenBank/DDBJ databases">
        <authorList>
            <person name="Afonso C.L."/>
            <person name="Miller P.J."/>
            <person name="Scott M.A."/>
            <person name="Spackman E."/>
            <person name="Goraichik I."/>
            <person name="Dimitrov K.M."/>
            <person name="Suarez D.L."/>
            <person name="Swayne D.E."/>
        </authorList>
    </citation>
    <scope>NUCLEOTIDE SEQUENCE [LARGE SCALE GENOMIC DNA]</scope>
    <source>
        <strain evidence="3 4">N3/975</strain>
    </source>
</reference>
<evidence type="ECO:0000313" key="3">
    <source>
        <dbReference type="EMBL" id="SMF87262.1"/>
    </source>
</evidence>
<dbReference type="RefSeq" id="WP_208914503.1">
    <property type="nucleotide sequence ID" value="NZ_LT840184.1"/>
</dbReference>
<keyword evidence="4" id="KW-1185">Reference proteome</keyword>
<feature type="coiled-coil region" evidence="1">
    <location>
        <begin position="87"/>
        <end position="121"/>
    </location>
</feature>
<accession>A0A1X7HKD6</accession>
<dbReference type="InterPro" id="IPR046229">
    <property type="entry name" value="TnpC-like"/>
</dbReference>
<gene>
    <name evidence="3" type="ORF">SAMN05661091_3675</name>
</gene>
<feature type="region of interest" description="Disordered" evidence="2">
    <location>
        <begin position="68"/>
        <end position="87"/>
    </location>
</feature>
<dbReference type="Proteomes" id="UP000192940">
    <property type="component" value="Chromosome I"/>
</dbReference>
<evidence type="ECO:0000256" key="1">
    <source>
        <dbReference type="SAM" id="Coils"/>
    </source>
</evidence>